<name>A0A0B1SU38_OESDE</name>
<sequence>MALEEVEDIDSDKILRSFDSTQIIPKADLPEYAFKKEMQRYPHALLTIGVRNADDELLLIVIGKKFCILRVHT</sequence>
<organism evidence="1 2">
    <name type="scientific">Oesophagostomum dentatum</name>
    <name type="common">Nodular worm</name>
    <dbReference type="NCBI Taxonomy" id="61180"/>
    <lineage>
        <taxon>Eukaryota</taxon>
        <taxon>Metazoa</taxon>
        <taxon>Ecdysozoa</taxon>
        <taxon>Nematoda</taxon>
        <taxon>Chromadorea</taxon>
        <taxon>Rhabditida</taxon>
        <taxon>Rhabditina</taxon>
        <taxon>Rhabditomorpha</taxon>
        <taxon>Strongyloidea</taxon>
        <taxon>Strongylidae</taxon>
        <taxon>Oesophagostomum</taxon>
    </lineage>
</organism>
<protein>
    <submittedName>
        <fullName evidence="1">Uncharacterized protein</fullName>
    </submittedName>
</protein>
<dbReference type="AlphaFoldDB" id="A0A0B1SU38"/>
<dbReference type="EMBL" id="KN559696">
    <property type="protein sequence ID" value="KHJ86675.1"/>
    <property type="molecule type" value="Genomic_DNA"/>
</dbReference>
<evidence type="ECO:0000313" key="1">
    <source>
        <dbReference type="EMBL" id="KHJ86675.1"/>
    </source>
</evidence>
<accession>A0A0B1SU38</accession>
<gene>
    <name evidence="1" type="ORF">OESDEN_13567</name>
</gene>
<reference evidence="1 2" key="1">
    <citation type="submission" date="2014-03" db="EMBL/GenBank/DDBJ databases">
        <title>Draft genome of the hookworm Oesophagostomum dentatum.</title>
        <authorList>
            <person name="Mitreva M."/>
        </authorList>
    </citation>
    <scope>NUCLEOTIDE SEQUENCE [LARGE SCALE GENOMIC DNA]</scope>
    <source>
        <strain evidence="1 2">OD-Hann</strain>
    </source>
</reference>
<proteinExistence type="predicted"/>
<evidence type="ECO:0000313" key="2">
    <source>
        <dbReference type="Proteomes" id="UP000053660"/>
    </source>
</evidence>
<keyword evidence="2" id="KW-1185">Reference proteome</keyword>
<dbReference type="Proteomes" id="UP000053660">
    <property type="component" value="Unassembled WGS sequence"/>
</dbReference>